<proteinExistence type="inferred from homology"/>
<comment type="subcellular location">
    <subcellularLocation>
        <location evidence="5">Cytoplasm</location>
    </subcellularLocation>
</comment>
<dbReference type="PANTHER" id="PTHR47959">
    <property type="entry name" value="ATP-DEPENDENT RNA HELICASE RHLE-RELATED"/>
    <property type="match status" value="1"/>
</dbReference>
<dbReference type="Gene3D" id="3.30.70.330">
    <property type="match status" value="1"/>
</dbReference>
<dbReference type="InterPro" id="IPR050079">
    <property type="entry name" value="DEAD_box_RNA_helicase"/>
</dbReference>
<evidence type="ECO:0000256" key="5">
    <source>
        <dbReference type="HAMAP-Rule" id="MF_00965"/>
    </source>
</evidence>
<dbReference type="InterPro" id="IPR014001">
    <property type="entry name" value="Helicase_ATP-bd"/>
</dbReference>
<feature type="domain" description="DEAD-box RNA helicase Q" evidence="9">
    <location>
        <begin position="4"/>
        <end position="32"/>
    </location>
</feature>
<keyword evidence="3 5" id="KW-0347">Helicase</keyword>
<dbReference type="OrthoDB" id="9805696at2"/>
<feature type="short sequence motif" description="Q motif" evidence="6">
    <location>
        <begin position="4"/>
        <end position="32"/>
    </location>
</feature>
<evidence type="ECO:0000256" key="3">
    <source>
        <dbReference type="ARBA" id="ARBA00022806"/>
    </source>
</evidence>
<dbReference type="InterPro" id="IPR027417">
    <property type="entry name" value="P-loop_NTPase"/>
</dbReference>
<keyword evidence="5" id="KW-0963">Cytoplasm</keyword>
<feature type="region of interest" description="Involved in 23S rRNA binding" evidence="5">
    <location>
        <begin position="406"/>
        <end position="485"/>
    </location>
</feature>
<dbReference type="STRING" id="1121345.SAMN02745217_03624"/>
<dbReference type="GO" id="GO:0005829">
    <property type="term" value="C:cytosol"/>
    <property type="evidence" value="ECO:0007669"/>
    <property type="project" value="TreeGrafter"/>
</dbReference>
<keyword evidence="5" id="KW-0694">RNA-binding</keyword>
<dbReference type="EC" id="3.6.4.13" evidence="5"/>
<dbReference type="SUPFAM" id="SSF52540">
    <property type="entry name" value="P-loop containing nucleoside triphosphate hydrolases"/>
    <property type="match status" value="1"/>
</dbReference>
<dbReference type="CDD" id="cd12500">
    <property type="entry name" value="RRM_BsYxiN_like"/>
    <property type="match status" value="1"/>
</dbReference>
<dbReference type="PROSITE" id="PS51192">
    <property type="entry name" value="HELICASE_ATP_BIND_1"/>
    <property type="match status" value="1"/>
</dbReference>
<dbReference type="PROSITE" id="PS51194">
    <property type="entry name" value="HELICASE_CTER"/>
    <property type="match status" value="1"/>
</dbReference>
<dbReference type="InterPro" id="IPR000629">
    <property type="entry name" value="RNA-helicase_DEAD-box_CS"/>
</dbReference>
<dbReference type="InterPro" id="IPR001650">
    <property type="entry name" value="Helicase_C-like"/>
</dbReference>
<dbReference type="Gene3D" id="3.40.50.300">
    <property type="entry name" value="P-loop containing nucleotide triphosphate hydrolases"/>
    <property type="match status" value="2"/>
</dbReference>
<evidence type="ECO:0000259" key="7">
    <source>
        <dbReference type="PROSITE" id="PS51192"/>
    </source>
</evidence>
<dbReference type="PROSITE" id="PS51195">
    <property type="entry name" value="Q_MOTIF"/>
    <property type="match status" value="1"/>
</dbReference>
<dbReference type="CDD" id="cd18787">
    <property type="entry name" value="SF2_C_DEAD"/>
    <property type="match status" value="1"/>
</dbReference>
<dbReference type="SMART" id="SM00490">
    <property type="entry name" value="HELICc"/>
    <property type="match status" value="1"/>
</dbReference>
<dbReference type="InterPro" id="IPR005580">
    <property type="entry name" value="DbpA/CsdA_RNA-bd_dom"/>
</dbReference>
<dbReference type="PROSITE" id="PS00039">
    <property type="entry name" value="DEAD_ATP_HELICASE"/>
    <property type="match status" value="1"/>
</dbReference>
<dbReference type="Pfam" id="PF00270">
    <property type="entry name" value="DEAD"/>
    <property type="match status" value="1"/>
</dbReference>
<reference evidence="10 11" key="1">
    <citation type="submission" date="2016-12" db="EMBL/GenBank/DDBJ databases">
        <authorList>
            <person name="Song W.-J."/>
            <person name="Kurnit D.M."/>
        </authorList>
    </citation>
    <scope>NUCLEOTIDE SEQUENCE [LARGE SCALE GENOMIC DNA]</scope>
    <source>
        <strain evidence="10 11">DSM 12503</strain>
    </source>
</reference>
<dbReference type="CDD" id="cd00268">
    <property type="entry name" value="DEADc"/>
    <property type="match status" value="1"/>
</dbReference>
<dbReference type="GO" id="GO:0034458">
    <property type="term" value="F:3'-5' RNA helicase activity"/>
    <property type="evidence" value="ECO:0007669"/>
    <property type="project" value="UniProtKB-UniRule"/>
</dbReference>
<dbReference type="Pfam" id="PF03880">
    <property type="entry name" value="DbpA"/>
    <property type="match status" value="1"/>
</dbReference>
<sequence>MDNRSFHDFSVSEEIRKALKGLEYDIPTEVQERVIPFALEKNDLFVKAQTGSGKTAAYAIPICELIEWLENKPQALILTPTRELAVQVKEDFTNIGRFKRVKAAAIYGRHPFSMEKTELKQKTHIVVGTPGRVMDHIKRGTLILDRIKFLVIDEADRMLDMGFAEQVEFILRELPGDRVTMMFSATMPEEIKRISSSYMKDTMYIDVSEAGITTDDIKHSLYFARDEEKLALLTDVTVIEKPDSCIIFCRTKERVDRVCNQLVDRGYRCNKIHGGMEQDDRLIAMKRFKRGEFTYMVATDVAARGIDIENISLVINYDIPFDREVYVHRTGRTGRAGQSGKAITFVTPTELRYLNDIEKYIGFEIDKMTKPSKEEVSLQKSAFDEKGNAAPVIRQMKSDQLHKEIMKLRFNGGKKKKLRAANFVGVISNIEGVTAEDIGIITIQDTLTYVEILNGKGSLVLETMKNTMIGGKQLKVSKAAEKESK</sequence>
<feature type="domain" description="Helicase C-terminal" evidence="8">
    <location>
        <begin position="216"/>
        <end position="377"/>
    </location>
</feature>
<evidence type="ECO:0000259" key="8">
    <source>
        <dbReference type="PROSITE" id="PS51194"/>
    </source>
</evidence>
<evidence type="ECO:0000256" key="2">
    <source>
        <dbReference type="ARBA" id="ARBA00022801"/>
    </source>
</evidence>
<name>A0A1M7YID2_9FIRM</name>
<dbReference type="GO" id="GO:0005524">
    <property type="term" value="F:ATP binding"/>
    <property type="evidence" value="ECO:0007669"/>
    <property type="project" value="UniProtKB-UniRule"/>
</dbReference>
<evidence type="ECO:0000313" key="10">
    <source>
        <dbReference type="EMBL" id="SHO52395.1"/>
    </source>
</evidence>
<dbReference type="GO" id="GO:0016887">
    <property type="term" value="F:ATP hydrolysis activity"/>
    <property type="evidence" value="ECO:0007669"/>
    <property type="project" value="RHEA"/>
</dbReference>
<comment type="similarity">
    <text evidence="5">Belongs to the DEAD box helicase family. DbpA subfamily.</text>
</comment>
<gene>
    <name evidence="5" type="primary">dbpA</name>
    <name evidence="10" type="ORF">SAMN02745217_03624</name>
</gene>
<keyword evidence="1 5" id="KW-0547">Nucleotide-binding</keyword>
<comment type="function">
    <text evidence="5">DEAD-box RNA helicase involved in the assembly of the 50S ribosomal subunit. Has an RNA-dependent ATPase activity, which is specific for 23S rRNA, and a 3' to 5' RNA helicase activity that uses the energy of ATP hydrolysis to destabilize and unwind short rRNA duplexes.</text>
</comment>
<evidence type="ECO:0000256" key="6">
    <source>
        <dbReference type="PROSITE-ProRule" id="PRU00552"/>
    </source>
</evidence>
<dbReference type="HAMAP" id="MF_00965">
    <property type="entry name" value="DEAD_helicase_DbpA"/>
    <property type="match status" value="1"/>
</dbReference>
<dbReference type="InterPro" id="IPR044742">
    <property type="entry name" value="DEAD/DEAH_RhlB"/>
</dbReference>
<comment type="catalytic activity">
    <reaction evidence="5">
        <text>ATP + H2O = ADP + phosphate + H(+)</text>
        <dbReference type="Rhea" id="RHEA:13065"/>
        <dbReference type="ChEBI" id="CHEBI:15377"/>
        <dbReference type="ChEBI" id="CHEBI:15378"/>
        <dbReference type="ChEBI" id="CHEBI:30616"/>
        <dbReference type="ChEBI" id="CHEBI:43474"/>
        <dbReference type="ChEBI" id="CHEBI:456216"/>
        <dbReference type="EC" id="3.6.4.13"/>
    </reaction>
</comment>
<evidence type="ECO:0000256" key="1">
    <source>
        <dbReference type="ARBA" id="ARBA00022741"/>
    </source>
</evidence>
<dbReference type="PANTHER" id="PTHR47959:SF1">
    <property type="entry name" value="ATP-DEPENDENT RNA HELICASE DBPA"/>
    <property type="match status" value="1"/>
</dbReference>
<dbReference type="InterPro" id="IPR011545">
    <property type="entry name" value="DEAD/DEAH_box_helicase_dom"/>
</dbReference>
<dbReference type="InterPro" id="IPR014014">
    <property type="entry name" value="RNA_helicase_DEAD_Q_motif"/>
</dbReference>
<dbReference type="GO" id="GO:0003723">
    <property type="term" value="F:RNA binding"/>
    <property type="evidence" value="ECO:0007669"/>
    <property type="project" value="UniProtKB-UniRule"/>
</dbReference>
<dbReference type="EMBL" id="FRFD01000011">
    <property type="protein sequence ID" value="SHO52395.1"/>
    <property type="molecule type" value="Genomic_DNA"/>
</dbReference>
<keyword evidence="11" id="KW-1185">Reference proteome</keyword>
<organism evidence="10 11">
    <name type="scientific">Anaerocolumna xylanovorans DSM 12503</name>
    <dbReference type="NCBI Taxonomy" id="1121345"/>
    <lineage>
        <taxon>Bacteria</taxon>
        <taxon>Bacillati</taxon>
        <taxon>Bacillota</taxon>
        <taxon>Clostridia</taxon>
        <taxon>Lachnospirales</taxon>
        <taxon>Lachnospiraceae</taxon>
        <taxon>Anaerocolumna</taxon>
    </lineage>
</organism>
<dbReference type="Pfam" id="PF00271">
    <property type="entry name" value="Helicase_C"/>
    <property type="match status" value="1"/>
</dbReference>
<dbReference type="InterPro" id="IPR012677">
    <property type="entry name" value="Nucleotide-bd_a/b_plait_sf"/>
</dbReference>
<keyword evidence="5" id="KW-0690">Ribosome biogenesis</keyword>
<evidence type="ECO:0000256" key="4">
    <source>
        <dbReference type="ARBA" id="ARBA00022840"/>
    </source>
</evidence>
<dbReference type="InterPro" id="IPR028619">
    <property type="entry name" value="DEAD_helicase_DbpA"/>
</dbReference>
<comment type="domain">
    <text evidence="5">Contains an N-terminal domain that binds non-specifically to RNA and a C-terminal domain that binds specifically and tightly to hairpin 92 of 23S rRNA.</text>
</comment>
<accession>A0A1M7YID2</accession>
<keyword evidence="2 5" id="KW-0378">Hydrolase</keyword>
<dbReference type="SMART" id="SM00487">
    <property type="entry name" value="DEXDc"/>
    <property type="match status" value="1"/>
</dbReference>
<dbReference type="GO" id="GO:0000027">
    <property type="term" value="P:ribosomal large subunit assembly"/>
    <property type="evidence" value="ECO:0007669"/>
    <property type="project" value="UniProtKB-UniRule"/>
</dbReference>
<feature type="domain" description="Helicase ATP-binding" evidence="7">
    <location>
        <begin position="35"/>
        <end position="205"/>
    </location>
</feature>
<dbReference type="Proteomes" id="UP000184612">
    <property type="component" value="Unassembled WGS sequence"/>
</dbReference>
<dbReference type="RefSeq" id="WP_073590273.1">
    <property type="nucleotide sequence ID" value="NZ_FRFD01000011.1"/>
</dbReference>
<dbReference type="AlphaFoldDB" id="A0A1M7YID2"/>
<evidence type="ECO:0000259" key="9">
    <source>
        <dbReference type="PROSITE" id="PS51195"/>
    </source>
</evidence>
<keyword evidence="4 5" id="KW-0067">ATP-binding</keyword>
<protein>
    <recommendedName>
        <fullName evidence="5">ATP-dependent RNA helicase DbpA</fullName>
        <ecNumber evidence="5">3.6.4.13</ecNumber>
    </recommendedName>
</protein>
<evidence type="ECO:0000313" key="11">
    <source>
        <dbReference type="Proteomes" id="UP000184612"/>
    </source>
</evidence>